<dbReference type="GO" id="GO:0008718">
    <property type="term" value="F:D-amino-acid dehydrogenase activity"/>
    <property type="evidence" value="ECO:0007669"/>
    <property type="project" value="TreeGrafter"/>
</dbReference>
<dbReference type="Gene3D" id="3.50.50.60">
    <property type="entry name" value="FAD/NAD(P)-binding domain"/>
    <property type="match status" value="2"/>
</dbReference>
<dbReference type="SUPFAM" id="SSF51905">
    <property type="entry name" value="FAD/NAD(P)-binding domain"/>
    <property type="match status" value="1"/>
</dbReference>
<keyword evidence="2" id="KW-0560">Oxidoreductase</keyword>
<dbReference type="Gene3D" id="3.30.9.10">
    <property type="entry name" value="D-Amino Acid Oxidase, subunit A, domain 2"/>
    <property type="match status" value="2"/>
</dbReference>
<dbReference type="PANTHER" id="PTHR13847">
    <property type="entry name" value="SARCOSINE DEHYDROGENASE-RELATED"/>
    <property type="match status" value="1"/>
</dbReference>
<name>A0A1B2EVP3_9HYPH</name>
<geneLocation type="plasmid" evidence="4">
    <name>unnamed2</name>
</geneLocation>
<gene>
    <name evidence="4" type="ORF">BB934_37760</name>
</gene>
<keyword evidence="4" id="KW-0614">Plasmid</keyword>
<accession>A0A1B2EVP3</accession>
<dbReference type="GO" id="GO:0055130">
    <property type="term" value="P:D-alanine catabolic process"/>
    <property type="evidence" value="ECO:0007669"/>
    <property type="project" value="TreeGrafter"/>
</dbReference>
<sequence>MSPSILRIPSDEKLPAAADVVIIGGGIVGATAAHFLARRGHSVALLEKGYIGCEQSSRNWGWCRQQNRDARELPLSGIALRLWDELTAEIGRDLGFRRCGLVYATDNPKQLGEWEKWRETARQFGVNTKMISAAEAAAAMPGTERRWLGGVHSWEDGKAEPGLAAPTIAEGARAHGATIHQNCAARGLDITHGAVTGVVTEKGFIRANAVLCAAGAWASAFCRRHKISFPQASVRQSTLRTRPAPNVGEAIYTPDCVLTRRIDGSYTLAISGKAVLEITPQGIRHARSFMPMFVKRLKAVEIGLGKSFFEGPEALGRWSLDEPSPFEHIRVLDPSPKSQAITATLQRVKKLFPALAGIEVAESWGGYVDSTPDAVPVISSIEEIRGFFLAAGCSGHGFGIGPGIGQLAADLVANDTPCVDPTPFRLSRLLDGSKVEVGSI</sequence>
<dbReference type="PANTHER" id="PTHR13847:SF280">
    <property type="entry name" value="D-AMINO ACID DEHYDROGENASE"/>
    <property type="match status" value="1"/>
</dbReference>
<dbReference type="KEGG" id="moc:BB934_37760"/>
<evidence type="ECO:0000256" key="2">
    <source>
        <dbReference type="ARBA" id="ARBA00023002"/>
    </source>
</evidence>
<comment type="similarity">
    <text evidence="1">Belongs to the DadA oxidoreductase family.</text>
</comment>
<dbReference type="InterPro" id="IPR006076">
    <property type="entry name" value="FAD-dep_OxRdtase"/>
</dbReference>
<evidence type="ECO:0000256" key="1">
    <source>
        <dbReference type="ARBA" id="ARBA00009410"/>
    </source>
</evidence>
<evidence type="ECO:0000313" key="4">
    <source>
        <dbReference type="EMBL" id="ANY84014.1"/>
    </source>
</evidence>
<organism evidence="4">
    <name type="scientific">Microvirga ossetica</name>
    <dbReference type="NCBI Taxonomy" id="1882682"/>
    <lineage>
        <taxon>Bacteria</taxon>
        <taxon>Pseudomonadati</taxon>
        <taxon>Pseudomonadota</taxon>
        <taxon>Alphaproteobacteria</taxon>
        <taxon>Hyphomicrobiales</taxon>
        <taxon>Methylobacteriaceae</taxon>
        <taxon>Microvirga</taxon>
    </lineage>
</organism>
<dbReference type="OrthoDB" id="9787190at2"/>
<evidence type="ECO:0000259" key="3">
    <source>
        <dbReference type="Pfam" id="PF01266"/>
    </source>
</evidence>
<dbReference type="RefSeq" id="WP_099514950.1">
    <property type="nucleotide sequence ID" value="NZ_CP016619.1"/>
</dbReference>
<dbReference type="InterPro" id="IPR036188">
    <property type="entry name" value="FAD/NAD-bd_sf"/>
</dbReference>
<dbReference type="EMBL" id="CP016619">
    <property type="protein sequence ID" value="ANY84014.1"/>
    <property type="molecule type" value="Genomic_DNA"/>
</dbReference>
<proteinExistence type="inferred from homology"/>
<dbReference type="GO" id="GO:0005886">
    <property type="term" value="C:plasma membrane"/>
    <property type="evidence" value="ECO:0007669"/>
    <property type="project" value="TreeGrafter"/>
</dbReference>
<reference evidence="4" key="1">
    <citation type="submission" date="2016-07" db="EMBL/GenBank/DDBJ databases">
        <title>Microvirga ossetica sp. nov. a new species of rhizobia isolated from root nodules of the legume species Vicia alpestris Steven originated from North Ossetia region in the Caucasus.</title>
        <authorList>
            <person name="Safronova V.I."/>
            <person name="Kuznetsova I.G."/>
            <person name="Sazanova A.L."/>
            <person name="Belimov A."/>
            <person name="Andronov E."/>
            <person name="Osledkin Y.S."/>
            <person name="Onishchuk O.P."/>
            <person name="Kurchak O.N."/>
            <person name="Shaposhnikov A.I."/>
            <person name="Willems A."/>
            <person name="Tikhonovich I.A."/>
        </authorList>
    </citation>
    <scope>NUCLEOTIDE SEQUENCE [LARGE SCALE GENOMIC DNA]</scope>
    <source>
        <strain evidence="4">V5/3M</strain>
        <plasmid evidence="4">unnamed2</plasmid>
    </source>
</reference>
<dbReference type="Pfam" id="PF01266">
    <property type="entry name" value="DAO"/>
    <property type="match status" value="1"/>
</dbReference>
<dbReference type="AlphaFoldDB" id="A0A1B2EVP3"/>
<dbReference type="GO" id="GO:0005737">
    <property type="term" value="C:cytoplasm"/>
    <property type="evidence" value="ECO:0007669"/>
    <property type="project" value="TreeGrafter"/>
</dbReference>
<protein>
    <submittedName>
        <fullName evidence="4">D-amino-acid oxidase</fullName>
    </submittedName>
</protein>
<feature type="domain" description="FAD dependent oxidoreductase" evidence="3">
    <location>
        <begin position="19"/>
        <end position="411"/>
    </location>
</feature>